<dbReference type="Pfam" id="PF09084">
    <property type="entry name" value="NMT1"/>
    <property type="match status" value="1"/>
</dbReference>
<keyword evidence="3" id="KW-1185">Reference proteome</keyword>
<dbReference type="GO" id="GO:0009228">
    <property type="term" value="P:thiamine biosynthetic process"/>
    <property type="evidence" value="ECO:0007669"/>
    <property type="project" value="InterPro"/>
</dbReference>
<reference evidence="2" key="2">
    <citation type="submission" date="2021-03" db="EMBL/GenBank/DDBJ databases">
        <authorList>
            <person name="Artuso I."/>
            <person name="Turrini P."/>
            <person name="Pirolo M."/>
            <person name="Lugli G.A."/>
            <person name="Ventura M."/>
            <person name="Visca P."/>
        </authorList>
    </citation>
    <scope>NUCLEOTIDE SEQUENCE</scope>
    <source>
        <strain evidence="2">LMG 26462</strain>
    </source>
</reference>
<dbReference type="InterPro" id="IPR027939">
    <property type="entry name" value="NMT1/THI5"/>
</dbReference>
<sequence>MHKVRLLTNSGFTGANAWFPLACDRGYFRDEEIDVEFVDGLGAFSAAGRMVKEGIEFGYGDFQALIEEAARKPVTSPVGVYMVMDRSPSVIVLPAGSQISSPAGLSGMTITAHAVDVGLNTFEQYASKAGLDPRSVRTVSNDGDWIALLNLLKEGKTDALFGYLSTVSAAIRASGKDVRSEVRFLKFKDVAQDLYGSALMVSPTFARDKPAVAKAFVRAINRGVLAAACDPDAAIQALINHAPDRPPQVDRLRLLETIEEDMGGWQTLAKGVGDIDRARMERLLKLSADSRKLPRQPAVDEVFTTAFLPLIDERRIGPDATSTAAGDAIEEDASCREGRLALAGSQSFTHSDKYGREP</sequence>
<protein>
    <submittedName>
        <fullName evidence="2">ABC transporter substrate-binding protein</fullName>
    </submittedName>
</protein>
<dbReference type="RefSeq" id="WP_214391154.1">
    <property type="nucleotide sequence ID" value="NZ_JAFLWW010000004.1"/>
</dbReference>
<proteinExistence type="predicted"/>
<name>A0A9X1AC72_9HYPH</name>
<dbReference type="PANTHER" id="PTHR31528">
    <property type="entry name" value="4-AMINO-5-HYDROXYMETHYL-2-METHYLPYRIMIDINE PHOSPHATE SYNTHASE THI11-RELATED"/>
    <property type="match status" value="1"/>
</dbReference>
<organism evidence="2 3">
    <name type="scientific">Aminobacter anthyllidis</name>
    <dbReference type="NCBI Taxonomy" id="1035067"/>
    <lineage>
        <taxon>Bacteria</taxon>
        <taxon>Pseudomonadati</taxon>
        <taxon>Pseudomonadota</taxon>
        <taxon>Alphaproteobacteria</taxon>
        <taxon>Hyphomicrobiales</taxon>
        <taxon>Phyllobacteriaceae</taxon>
        <taxon>Aminobacter</taxon>
    </lineage>
</organism>
<accession>A0A9X1AC72</accession>
<reference evidence="2" key="1">
    <citation type="journal article" date="2021" name="Microorganisms">
        <title>Phylogenomic Reconstruction and Metabolic Potential of the Genus Aminobacter.</title>
        <authorList>
            <person name="Artuso I."/>
            <person name="Turrini P."/>
            <person name="Pirolo M."/>
            <person name="Lugli G.A."/>
            <person name="Ventura M."/>
            <person name="Visca P."/>
        </authorList>
    </citation>
    <scope>NUCLEOTIDE SEQUENCE</scope>
    <source>
        <strain evidence="2">LMG 26462</strain>
    </source>
</reference>
<evidence type="ECO:0000259" key="1">
    <source>
        <dbReference type="Pfam" id="PF09084"/>
    </source>
</evidence>
<comment type="caution">
    <text evidence="2">The sequence shown here is derived from an EMBL/GenBank/DDBJ whole genome shotgun (WGS) entry which is preliminary data.</text>
</comment>
<dbReference type="InterPro" id="IPR015168">
    <property type="entry name" value="SsuA/THI5"/>
</dbReference>
<dbReference type="SUPFAM" id="SSF53850">
    <property type="entry name" value="Periplasmic binding protein-like II"/>
    <property type="match status" value="1"/>
</dbReference>
<dbReference type="EMBL" id="JAFLWW010000004">
    <property type="protein sequence ID" value="MBT1157221.1"/>
    <property type="molecule type" value="Genomic_DNA"/>
</dbReference>
<evidence type="ECO:0000313" key="3">
    <source>
        <dbReference type="Proteomes" id="UP001138921"/>
    </source>
</evidence>
<dbReference type="Proteomes" id="UP001138921">
    <property type="component" value="Unassembled WGS sequence"/>
</dbReference>
<evidence type="ECO:0000313" key="2">
    <source>
        <dbReference type="EMBL" id="MBT1157221.1"/>
    </source>
</evidence>
<dbReference type="Gene3D" id="3.40.190.10">
    <property type="entry name" value="Periplasmic binding protein-like II"/>
    <property type="match status" value="2"/>
</dbReference>
<dbReference type="PANTHER" id="PTHR31528:SF15">
    <property type="entry name" value="RIBOFLAVIN-BINDING PROTEIN RIBY"/>
    <property type="match status" value="1"/>
</dbReference>
<feature type="domain" description="SsuA/THI5-like" evidence="1">
    <location>
        <begin position="21"/>
        <end position="234"/>
    </location>
</feature>
<gene>
    <name evidence="2" type="ORF">J1C56_16615</name>
</gene>
<dbReference type="AlphaFoldDB" id="A0A9X1AC72"/>